<feature type="compositionally biased region" description="Basic and acidic residues" evidence="1">
    <location>
        <begin position="347"/>
        <end position="360"/>
    </location>
</feature>
<feature type="region of interest" description="Disordered" evidence="1">
    <location>
        <begin position="347"/>
        <end position="386"/>
    </location>
</feature>
<evidence type="ECO:0000313" key="3">
    <source>
        <dbReference type="Proteomes" id="UP001165082"/>
    </source>
</evidence>
<name>A0A9W7E163_9STRA</name>
<gene>
    <name evidence="2" type="ORF">TrRE_jg10022</name>
</gene>
<sequence>MAIRQIVVKADELALELAREGEEHYFRISSNGEGAPFDLVTYGSLEDASLEAPSLDLGDRTEAFHGAQVKTCSCSLDMDMDMEKDRVSINASNALKYDFVLCVFNVFAADNYETVPDQQVWTVVKGSDLKKMAPGGSWSPTKANVLSLVGVGENHGSFWYHGVQVHGRNIEYVLNHLIEQHIVAQDSGKLQPFAEISSPVAPNQKIAHRALVYHWVTFLKAARFKISFPQVDNTSCDFLLQWPDGRKWFRIEFVTLSDESSGVRRQESYHASIGRGNEANHTGDYDFLFVFHQVCEKVPKPCIPNLSNYSFDDWKLPDKTGDVIIIPMFACVDNRVVIIDEDWVHPNLDDGEKRGDRTFELEGSGEDITEEEQMRTSQPPNPSILLTIGTTEEGGQRQHYNSLHISPHSEPPGRSKNRSSDWARKFIVNLSEIETLAEPTE</sequence>
<evidence type="ECO:0000256" key="1">
    <source>
        <dbReference type="SAM" id="MobiDB-lite"/>
    </source>
</evidence>
<organism evidence="2 3">
    <name type="scientific">Triparma retinervis</name>
    <dbReference type="NCBI Taxonomy" id="2557542"/>
    <lineage>
        <taxon>Eukaryota</taxon>
        <taxon>Sar</taxon>
        <taxon>Stramenopiles</taxon>
        <taxon>Ochrophyta</taxon>
        <taxon>Bolidophyceae</taxon>
        <taxon>Parmales</taxon>
        <taxon>Triparmaceae</taxon>
        <taxon>Triparma</taxon>
    </lineage>
</organism>
<feature type="region of interest" description="Disordered" evidence="1">
    <location>
        <begin position="401"/>
        <end position="420"/>
    </location>
</feature>
<comment type="caution">
    <text evidence="2">The sequence shown here is derived from an EMBL/GenBank/DDBJ whole genome shotgun (WGS) entry which is preliminary data.</text>
</comment>
<accession>A0A9W7E163</accession>
<dbReference type="Proteomes" id="UP001165082">
    <property type="component" value="Unassembled WGS sequence"/>
</dbReference>
<dbReference type="OrthoDB" id="10331032at2759"/>
<dbReference type="EMBL" id="BRXZ01005337">
    <property type="protein sequence ID" value="GMH64204.1"/>
    <property type="molecule type" value="Genomic_DNA"/>
</dbReference>
<reference evidence="2" key="1">
    <citation type="submission" date="2022-07" db="EMBL/GenBank/DDBJ databases">
        <title>Genome analysis of Parmales, a sister group of diatoms, reveals the evolutionary specialization of diatoms from phago-mixotrophs to photoautotrophs.</title>
        <authorList>
            <person name="Ban H."/>
            <person name="Sato S."/>
            <person name="Yoshikawa S."/>
            <person name="Kazumasa Y."/>
            <person name="Nakamura Y."/>
            <person name="Ichinomiya M."/>
            <person name="Saitoh K."/>
            <person name="Sato N."/>
            <person name="Blanc-Mathieu R."/>
            <person name="Endo H."/>
            <person name="Kuwata A."/>
            <person name="Ogata H."/>
        </authorList>
    </citation>
    <scope>NUCLEOTIDE SEQUENCE</scope>
</reference>
<dbReference type="AlphaFoldDB" id="A0A9W7E163"/>
<proteinExistence type="predicted"/>
<keyword evidence="3" id="KW-1185">Reference proteome</keyword>
<evidence type="ECO:0000313" key="2">
    <source>
        <dbReference type="EMBL" id="GMH64204.1"/>
    </source>
</evidence>
<protein>
    <submittedName>
        <fullName evidence="2">Uncharacterized protein</fullName>
    </submittedName>
</protein>